<evidence type="ECO:0000256" key="1">
    <source>
        <dbReference type="ARBA" id="ARBA00022723"/>
    </source>
</evidence>
<dbReference type="InterPro" id="IPR011059">
    <property type="entry name" value="Metal-dep_hydrolase_composite"/>
</dbReference>
<dbReference type="GO" id="GO:0046872">
    <property type="term" value="F:metal ion binding"/>
    <property type="evidence" value="ECO:0007669"/>
    <property type="project" value="UniProtKB-KW"/>
</dbReference>
<name>A0A9D2DTH0_9FIRM</name>
<dbReference type="InterPro" id="IPR032466">
    <property type="entry name" value="Metal_Hydrolase"/>
</dbReference>
<dbReference type="InterPro" id="IPR054418">
    <property type="entry name" value="MQNX/HUTI_composite_N"/>
</dbReference>
<dbReference type="EMBL" id="DXBU01000114">
    <property type="protein sequence ID" value="HIZ22788.1"/>
    <property type="molecule type" value="Genomic_DNA"/>
</dbReference>
<dbReference type="InterPro" id="IPR050287">
    <property type="entry name" value="MTA/SAH_deaminase"/>
</dbReference>
<dbReference type="Pfam" id="PF22039">
    <property type="entry name" value="HUTI_composite_bact"/>
    <property type="match status" value="1"/>
</dbReference>
<dbReference type="Proteomes" id="UP000824041">
    <property type="component" value="Unassembled WGS sequence"/>
</dbReference>
<dbReference type="NCBIfam" id="TIGR03314">
    <property type="entry name" value="Se_ssnA"/>
    <property type="match status" value="1"/>
</dbReference>
<proteinExistence type="predicted"/>
<dbReference type="Pfam" id="PF01979">
    <property type="entry name" value="Amidohydro_1"/>
    <property type="match status" value="1"/>
</dbReference>
<organism evidence="6 7">
    <name type="scientific">Candidatus Blautia faecigallinarum</name>
    <dbReference type="NCBI Taxonomy" id="2838488"/>
    <lineage>
        <taxon>Bacteria</taxon>
        <taxon>Bacillati</taxon>
        <taxon>Bacillota</taxon>
        <taxon>Clostridia</taxon>
        <taxon>Lachnospirales</taxon>
        <taxon>Lachnospiraceae</taxon>
        <taxon>Blautia</taxon>
    </lineage>
</organism>
<evidence type="ECO:0000256" key="3">
    <source>
        <dbReference type="ARBA" id="ARBA00022833"/>
    </source>
</evidence>
<dbReference type="InterPro" id="IPR006680">
    <property type="entry name" value="Amidohydro-rel"/>
</dbReference>
<dbReference type="SUPFAM" id="SSF51556">
    <property type="entry name" value="Metallo-dependent hydrolases"/>
    <property type="match status" value="1"/>
</dbReference>
<dbReference type="Gene3D" id="3.20.20.140">
    <property type="entry name" value="Metal-dependent hydrolases"/>
    <property type="match status" value="1"/>
</dbReference>
<feature type="domain" description="Amidohydrolase-related" evidence="4">
    <location>
        <begin position="56"/>
        <end position="411"/>
    </location>
</feature>
<feature type="domain" description="Aminodeoxyfutalosine deaminase/Imidazolonepropionase-like composite" evidence="5">
    <location>
        <begin position="22"/>
        <end position="47"/>
    </location>
</feature>
<dbReference type="AlphaFoldDB" id="A0A9D2DTH0"/>
<dbReference type="GO" id="GO:0016810">
    <property type="term" value="F:hydrolase activity, acting on carbon-nitrogen (but not peptide) bonds"/>
    <property type="evidence" value="ECO:0007669"/>
    <property type="project" value="InterPro"/>
</dbReference>
<dbReference type="NCBIfam" id="NF005540">
    <property type="entry name" value="PRK07203.1"/>
    <property type="match status" value="1"/>
</dbReference>
<comment type="caution">
    <text evidence="6">The sequence shown here is derived from an EMBL/GenBank/DDBJ whole genome shotgun (WGS) entry which is preliminary data.</text>
</comment>
<evidence type="ECO:0000259" key="5">
    <source>
        <dbReference type="Pfam" id="PF22039"/>
    </source>
</evidence>
<evidence type="ECO:0000313" key="7">
    <source>
        <dbReference type="Proteomes" id="UP000824041"/>
    </source>
</evidence>
<dbReference type="InterPro" id="IPR017700">
    <property type="entry name" value="Aminohydrolase_SsnA"/>
</dbReference>
<dbReference type="PANTHER" id="PTHR43794:SF11">
    <property type="entry name" value="AMIDOHYDROLASE-RELATED DOMAIN-CONTAINING PROTEIN"/>
    <property type="match status" value="1"/>
</dbReference>
<dbReference type="Gene3D" id="2.30.40.10">
    <property type="entry name" value="Urease, subunit C, domain 1"/>
    <property type="match status" value="1"/>
</dbReference>
<keyword evidence="3" id="KW-0862">Zinc</keyword>
<dbReference type="SUPFAM" id="SSF51338">
    <property type="entry name" value="Composite domain of metallo-dependent hydrolases"/>
    <property type="match status" value="1"/>
</dbReference>
<dbReference type="PANTHER" id="PTHR43794">
    <property type="entry name" value="AMINOHYDROLASE SSNA-RELATED"/>
    <property type="match status" value="1"/>
</dbReference>
<reference evidence="6" key="1">
    <citation type="journal article" date="2021" name="PeerJ">
        <title>Extensive microbial diversity within the chicken gut microbiome revealed by metagenomics and culture.</title>
        <authorList>
            <person name="Gilroy R."/>
            <person name="Ravi A."/>
            <person name="Getino M."/>
            <person name="Pursley I."/>
            <person name="Horton D.L."/>
            <person name="Alikhan N.F."/>
            <person name="Baker D."/>
            <person name="Gharbi K."/>
            <person name="Hall N."/>
            <person name="Watson M."/>
            <person name="Adriaenssens E.M."/>
            <person name="Foster-Nyarko E."/>
            <person name="Jarju S."/>
            <person name="Secka A."/>
            <person name="Antonio M."/>
            <person name="Oren A."/>
            <person name="Chaudhuri R.R."/>
            <person name="La Ragione R."/>
            <person name="Hildebrand F."/>
            <person name="Pallen M.J."/>
        </authorList>
    </citation>
    <scope>NUCLEOTIDE SEQUENCE</scope>
    <source>
        <strain evidence="6">14324</strain>
    </source>
</reference>
<keyword evidence="2" id="KW-0378">Hydrolase</keyword>
<protein>
    <submittedName>
        <fullName evidence="6">Aminohydrolase SsnA</fullName>
    </submittedName>
</protein>
<reference evidence="6" key="2">
    <citation type="submission" date="2021-04" db="EMBL/GenBank/DDBJ databases">
        <authorList>
            <person name="Gilroy R."/>
        </authorList>
    </citation>
    <scope>NUCLEOTIDE SEQUENCE</scope>
    <source>
        <strain evidence="6">14324</strain>
    </source>
</reference>
<keyword evidence="1" id="KW-0479">Metal-binding</keyword>
<accession>A0A9D2DTH0</accession>
<evidence type="ECO:0000256" key="2">
    <source>
        <dbReference type="ARBA" id="ARBA00022801"/>
    </source>
</evidence>
<evidence type="ECO:0000313" key="6">
    <source>
        <dbReference type="EMBL" id="HIZ22788.1"/>
    </source>
</evidence>
<evidence type="ECO:0000259" key="4">
    <source>
        <dbReference type="Pfam" id="PF01979"/>
    </source>
</evidence>
<gene>
    <name evidence="6" type="primary">ssnA</name>
    <name evidence="6" type="ORF">IAA21_08350</name>
</gene>
<dbReference type="CDD" id="cd01298">
    <property type="entry name" value="ATZ_TRZ_like"/>
    <property type="match status" value="1"/>
</dbReference>
<sequence length="445" mass="49335">MLIIGNGRTITRDASKAFIENGAVAMDGGTIKMVGTTDEVKKAYPDAEYIDARGGIIMPAYINAHEHIYSAFARGMSIKGYDPKGFLDILEGMWWTIDRHLTLEQTKLSAYATYIDSIKNGVTTVFDHHASFGHITGSLSAIEEAAKDLGIRTCLCYEISDRDGMDKSRESVMENVNFIKHAQKDDSDMLAAMMGMHASFTISDETMELCNELKPEGVGYHIHVAEGIYDLHQCLKEHGKRIVDRLYDWNILGPKTLLGHCIYINEHEMDLIRDTDTMVVHNPESNMGNACGCPPTMAIVHKGILTGLGTDGYTHDMTESWKVANVLHKHHLCDPNAAWGEVPQMLFEGNAKIANRYFKKPLGVLKEGAAADVIVVDYDPLTPMDETNINGHLMFGTNGSMVTTTVCNGRILMKDREVLVCDEKKIMADCRQAARELAEDINSGR</sequence>